<evidence type="ECO:0000256" key="3">
    <source>
        <dbReference type="SAM" id="Phobius"/>
    </source>
</evidence>
<feature type="domain" description="GGDEF" evidence="4">
    <location>
        <begin position="108"/>
        <end position="160"/>
    </location>
</feature>
<gene>
    <name evidence="5" type="ORF">EV688_10416</name>
</gene>
<dbReference type="Proteomes" id="UP000294980">
    <property type="component" value="Unassembled WGS sequence"/>
</dbReference>
<comment type="catalytic activity">
    <reaction evidence="2">
        <text>2 GTP = 3',3'-c-di-GMP + 2 diphosphate</text>
        <dbReference type="Rhea" id="RHEA:24898"/>
        <dbReference type="ChEBI" id="CHEBI:33019"/>
        <dbReference type="ChEBI" id="CHEBI:37565"/>
        <dbReference type="ChEBI" id="CHEBI:58805"/>
        <dbReference type="EC" id="2.7.7.65"/>
    </reaction>
</comment>
<feature type="transmembrane region" description="Helical" evidence="3">
    <location>
        <begin position="61"/>
        <end position="80"/>
    </location>
</feature>
<dbReference type="Pfam" id="PF00990">
    <property type="entry name" value="GGDEF"/>
    <property type="match status" value="1"/>
</dbReference>
<keyword evidence="3" id="KW-1133">Transmembrane helix</keyword>
<dbReference type="EMBL" id="SLWX01000004">
    <property type="protein sequence ID" value="TCO76562.1"/>
    <property type="molecule type" value="Genomic_DNA"/>
</dbReference>
<dbReference type="SUPFAM" id="SSF55073">
    <property type="entry name" value="Nucleotide cyclase"/>
    <property type="match status" value="1"/>
</dbReference>
<keyword evidence="3" id="KW-0472">Membrane</keyword>
<evidence type="ECO:0000313" key="5">
    <source>
        <dbReference type="EMBL" id="TCO76562.1"/>
    </source>
</evidence>
<keyword evidence="6" id="KW-1185">Reference proteome</keyword>
<dbReference type="InterPro" id="IPR000160">
    <property type="entry name" value="GGDEF_dom"/>
</dbReference>
<dbReference type="PANTHER" id="PTHR45138:SF9">
    <property type="entry name" value="DIGUANYLATE CYCLASE DGCM-RELATED"/>
    <property type="match status" value="1"/>
</dbReference>
<dbReference type="GO" id="GO:0052621">
    <property type="term" value="F:diguanylate cyclase activity"/>
    <property type="evidence" value="ECO:0007669"/>
    <property type="project" value="UniProtKB-EC"/>
</dbReference>
<name>A0A4R2KUJ5_9GAMM</name>
<dbReference type="AlphaFoldDB" id="A0A4R2KUJ5"/>
<evidence type="ECO:0000313" key="6">
    <source>
        <dbReference type="Proteomes" id="UP000294980"/>
    </source>
</evidence>
<dbReference type="Gene3D" id="3.30.70.270">
    <property type="match status" value="1"/>
</dbReference>
<dbReference type="PANTHER" id="PTHR45138">
    <property type="entry name" value="REGULATORY COMPONENTS OF SENSORY TRANSDUCTION SYSTEM"/>
    <property type="match status" value="1"/>
</dbReference>
<proteinExistence type="predicted"/>
<organism evidence="5 6">
    <name type="scientific">Chromatocurvus halotolerans</name>
    <dbReference type="NCBI Taxonomy" id="1132028"/>
    <lineage>
        <taxon>Bacteria</taxon>
        <taxon>Pseudomonadati</taxon>
        <taxon>Pseudomonadota</taxon>
        <taxon>Gammaproteobacteria</taxon>
        <taxon>Cellvibrionales</taxon>
        <taxon>Halieaceae</taxon>
        <taxon>Chromatocurvus</taxon>
    </lineage>
</organism>
<dbReference type="NCBIfam" id="TIGR00254">
    <property type="entry name" value="GGDEF"/>
    <property type="match status" value="1"/>
</dbReference>
<keyword evidence="3" id="KW-0812">Transmembrane</keyword>
<evidence type="ECO:0000256" key="1">
    <source>
        <dbReference type="ARBA" id="ARBA00012528"/>
    </source>
</evidence>
<dbReference type="InterPro" id="IPR043128">
    <property type="entry name" value="Rev_trsase/Diguanyl_cyclase"/>
</dbReference>
<dbReference type="InterPro" id="IPR029787">
    <property type="entry name" value="Nucleotide_cyclase"/>
</dbReference>
<dbReference type="InterPro" id="IPR050469">
    <property type="entry name" value="Diguanylate_Cyclase"/>
</dbReference>
<reference evidence="5 6" key="1">
    <citation type="submission" date="2019-03" db="EMBL/GenBank/DDBJ databases">
        <title>Genomic Encyclopedia of Type Strains, Phase IV (KMG-IV): sequencing the most valuable type-strain genomes for metagenomic binning, comparative biology and taxonomic classification.</title>
        <authorList>
            <person name="Goeker M."/>
        </authorList>
    </citation>
    <scope>NUCLEOTIDE SEQUENCE [LARGE SCALE GENOMIC DNA]</scope>
    <source>
        <strain evidence="5 6">DSM 23344</strain>
    </source>
</reference>
<protein>
    <recommendedName>
        <fullName evidence="1">diguanylate cyclase</fullName>
        <ecNumber evidence="1">2.7.7.65</ecNumber>
    </recommendedName>
</protein>
<evidence type="ECO:0000259" key="4">
    <source>
        <dbReference type="Pfam" id="PF00990"/>
    </source>
</evidence>
<dbReference type="GO" id="GO:0043709">
    <property type="term" value="P:cell adhesion involved in single-species biofilm formation"/>
    <property type="evidence" value="ECO:0007669"/>
    <property type="project" value="TreeGrafter"/>
</dbReference>
<sequence>MPVICRSLALRRCLASLCWVPSLPPGSTVVRRCFFPGFVEGAAGLCAIFVAIVINRMEFPVVLLMLALFATGMLVISQFARMRNRLEEIVNERTRLLREQATELEQQATHDQLTGLFNRRFAERFLEEGITDFIEQQRNFSIALVDLDHFKLVNDTFNHEKCIRDTTAVGFYAPLTSACTWASVQDAIG</sequence>
<evidence type="ECO:0000256" key="2">
    <source>
        <dbReference type="ARBA" id="ARBA00034247"/>
    </source>
</evidence>
<dbReference type="GO" id="GO:0005886">
    <property type="term" value="C:plasma membrane"/>
    <property type="evidence" value="ECO:0007669"/>
    <property type="project" value="TreeGrafter"/>
</dbReference>
<accession>A0A4R2KUJ5</accession>
<dbReference type="EC" id="2.7.7.65" evidence="1"/>
<feature type="transmembrane region" description="Helical" evidence="3">
    <location>
        <begin position="34"/>
        <end position="54"/>
    </location>
</feature>
<comment type="caution">
    <text evidence="5">The sequence shown here is derived from an EMBL/GenBank/DDBJ whole genome shotgun (WGS) entry which is preliminary data.</text>
</comment>
<dbReference type="GO" id="GO:1902201">
    <property type="term" value="P:negative regulation of bacterial-type flagellum-dependent cell motility"/>
    <property type="evidence" value="ECO:0007669"/>
    <property type="project" value="TreeGrafter"/>
</dbReference>